<feature type="coiled-coil region" evidence="1">
    <location>
        <begin position="347"/>
        <end position="420"/>
    </location>
</feature>
<sequence length="608" mass="69237">MENTCSGKENSNSETASSKSVKASSLDYAIKDVHAIKYKMSKAKERCMTYFQSLHSHLQVLSKEDLKGTHIEHGFKRAFMSLFGQDDDTFTSTMLLNVDQLQNQLNKDEFQEDGSMAAFWVINKQIEVKQFRDTLLQLMGNVKKSVAKRTRHQRQYDIRLNKRQMQTQKSKIDTGKALYADLVVTESNGTESKVQNDSSMSGNDTNADDADIRPIYDKEPMVEVQLTAECNIFAIGQQHTEQPEIINEGRVDQYPEQCQVKSPMLDSSPDNQTTDYSKQSLESENILLKKTVAQFQKDFSRMEAHCIALELKYQNQALKSGQHGQILNETSNKAKIKKEIYAYETINIELEHSVAKLRKENETLKKHYKDLYDSIKITRSKTIEQTTSLLANNVDLKAQIQEKIFEIDALKNDLRKLKGNSVDTKFAKTSILGKPALQSLRNQLVVRQPNAFKSERPQMSKQLFTRNSNKPIEQKSHTQKPVRCIFTGHRFSPNKTSAMYEKTSPRSDLRWIPTGRIFKTIGLRWVPTGKILDSCTSKDDSEPTHGSNVDIPNIYESKQTMDLSAGTSINVQNEQSFDLSAGASNNVKPDNLRVWLLKKLISQKPVLK</sequence>
<evidence type="ECO:0000313" key="4">
    <source>
        <dbReference type="Proteomes" id="UP001151760"/>
    </source>
</evidence>
<reference evidence="3" key="2">
    <citation type="submission" date="2022-01" db="EMBL/GenBank/DDBJ databases">
        <authorList>
            <person name="Yamashiro T."/>
            <person name="Shiraishi A."/>
            <person name="Satake H."/>
            <person name="Nakayama K."/>
        </authorList>
    </citation>
    <scope>NUCLEOTIDE SEQUENCE</scope>
</reference>
<keyword evidence="1" id="KW-0175">Coiled coil</keyword>
<organism evidence="3 4">
    <name type="scientific">Tanacetum coccineum</name>
    <dbReference type="NCBI Taxonomy" id="301880"/>
    <lineage>
        <taxon>Eukaryota</taxon>
        <taxon>Viridiplantae</taxon>
        <taxon>Streptophyta</taxon>
        <taxon>Embryophyta</taxon>
        <taxon>Tracheophyta</taxon>
        <taxon>Spermatophyta</taxon>
        <taxon>Magnoliopsida</taxon>
        <taxon>eudicotyledons</taxon>
        <taxon>Gunneridae</taxon>
        <taxon>Pentapetalae</taxon>
        <taxon>asterids</taxon>
        <taxon>campanulids</taxon>
        <taxon>Asterales</taxon>
        <taxon>Asteraceae</taxon>
        <taxon>Asteroideae</taxon>
        <taxon>Anthemideae</taxon>
        <taxon>Anthemidinae</taxon>
        <taxon>Tanacetum</taxon>
    </lineage>
</organism>
<dbReference type="EMBL" id="BQNB010013976">
    <property type="protein sequence ID" value="GJT22532.1"/>
    <property type="molecule type" value="Genomic_DNA"/>
</dbReference>
<gene>
    <name evidence="3" type="ORF">Tco_0892469</name>
</gene>
<keyword evidence="4" id="KW-1185">Reference proteome</keyword>
<proteinExistence type="predicted"/>
<feature type="compositionally biased region" description="Polar residues" evidence="2">
    <location>
        <begin position="189"/>
        <end position="205"/>
    </location>
</feature>
<evidence type="ECO:0000313" key="3">
    <source>
        <dbReference type="EMBL" id="GJT22532.1"/>
    </source>
</evidence>
<name>A0ABQ5C8R3_9ASTR</name>
<feature type="region of interest" description="Disordered" evidence="2">
    <location>
        <begin position="189"/>
        <end position="210"/>
    </location>
</feature>
<evidence type="ECO:0000256" key="1">
    <source>
        <dbReference type="SAM" id="Coils"/>
    </source>
</evidence>
<accession>A0ABQ5C8R3</accession>
<comment type="caution">
    <text evidence="3">The sequence shown here is derived from an EMBL/GenBank/DDBJ whole genome shotgun (WGS) entry which is preliminary data.</text>
</comment>
<evidence type="ECO:0000256" key="2">
    <source>
        <dbReference type="SAM" id="MobiDB-lite"/>
    </source>
</evidence>
<protein>
    <submittedName>
        <fullName evidence="3">Uncharacterized protein</fullName>
    </submittedName>
</protein>
<dbReference type="Proteomes" id="UP001151760">
    <property type="component" value="Unassembled WGS sequence"/>
</dbReference>
<reference evidence="3" key="1">
    <citation type="journal article" date="2022" name="Int. J. Mol. Sci.">
        <title>Draft Genome of Tanacetum Coccineum: Genomic Comparison of Closely Related Tanacetum-Family Plants.</title>
        <authorList>
            <person name="Yamashiro T."/>
            <person name="Shiraishi A."/>
            <person name="Nakayama K."/>
            <person name="Satake H."/>
        </authorList>
    </citation>
    <scope>NUCLEOTIDE SEQUENCE</scope>
</reference>